<feature type="domain" description="DUF6594" evidence="2">
    <location>
        <begin position="13"/>
        <end position="64"/>
    </location>
</feature>
<dbReference type="AlphaFoldDB" id="A0A8H6JT24"/>
<feature type="coiled-coil region" evidence="1">
    <location>
        <begin position="40"/>
        <end position="67"/>
    </location>
</feature>
<organism evidence="3 4">
    <name type="scientific">Colletotrichum plurivorum</name>
    <dbReference type="NCBI Taxonomy" id="2175906"/>
    <lineage>
        <taxon>Eukaryota</taxon>
        <taxon>Fungi</taxon>
        <taxon>Dikarya</taxon>
        <taxon>Ascomycota</taxon>
        <taxon>Pezizomycotina</taxon>
        <taxon>Sordariomycetes</taxon>
        <taxon>Hypocreomycetidae</taxon>
        <taxon>Glomerellales</taxon>
        <taxon>Glomerellaceae</taxon>
        <taxon>Colletotrichum</taxon>
        <taxon>Colletotrichum orchidearum species complex</taxon>
    </lineage>
</organism>
<comment type="caution">
    <text evidence="3">The sequence shown here is derived from an EMBL/GenBank/DDBJ whole genome shotgun (WGS) entry which is preliminary data.</text>
</comment>
<dbReference type="PANTHER" id="PTHR34502">
    <property type="entry name" value="DUF6594 DOMAIN-CONTAINING PROTEIN-RELATED"/>
    <property type="match status" value="1"/>
</dbReference>
<protein>
    <submittedName>
        <fullName evidence="3">Phytase</fullName>
    </submittedName>
</protein>
<evidence type="ECO:0000259" key="2">
    <source>
        <dbReference type="Pfam" id="PF20237"/>
    </source>
</evidence>
<accession>A0A8H6JT24</accession>
<dbReference type="InterPro" id="IPR046529">
    <property type="entry name" value="DUF6594"/>
</dbReference>
<keyword evidence="4" id="KW-1185">Reference proteome</keyword>
<dbReference type="EMBL" id="WIGO01000294">
    <property type="protein sequence ID" value="KAF6818892.1"/>
    <property type="molecule type" value="Genomic_DNA"/>
</dbReference>
<dbReference type="Proteomes" id="UP000654918">
    <property type="component" value="Unassembled WGS sequence"/>
</dbReference>
<proteinExistence type="predicted"/>
<gene>
    <name evidence="3" type="ORF">CPLU01_13181</name>
</gene>
<evidence type="ECO:0000256" key="1">
    <source>
        <dbReference type="SAM" id="Coils"/>
    </source>
</evidence>
<sequence length="68" mass="7895">MTAVKDRSCPVGYNEFVDFLSSDDDIFILRRFDAAHARVLLHLQDQVSQLEKSLERVEESRNNEKAKI</sequence>
<reference evidence="3" key="1">
    <citation type="journal article" date="2020" name="Phytopathology">
        <title>Genome Sequence Resources of Colletotrichum truncatum, C. plurivorum, C. musicola, and C. sojae: Four Species Pathogenic to Soybean (Glycine max).</title>
        <authorList>
            <person name="Rogerio F."/>
            <person name="Boufleur T.R."/>
            <person name="Ciampi-Guillardi M."/>
            <person name="Sukno S.A."/>
            <person name="Thon M.R."/>
            <person name="Massola Junior N.S."/>
            <person name="Baroncelli R."/>
        </authorList>
    </citation>
    <scope>NUCLEOTIDE SEQUENCE</scope>
    <source>
        <strain evidence="3">LFN00145</strain>
    </source>
</reference>
<keyword evidence="1" id="KW-0175">Coiled coil</keyword>
<evidence type="ECO:0000313" key="3">
    <source>
        <dbReference type="EMBL" id="KAF6818892.1"/>
    </source>
</evidence>
<dbReference type="Pfam" id="PF20237">
    <property type="entry name" value="DUF6594"/>
    <property type="match status" value="1"/>
</dbReference>
<dbReference type="PANTHER" id="PTHR34502:SF5">
    <property type="entry name" value="DUF6594 DOMAIN-CONTAINING PROTEIN"/>
    <property type="match status" value="1"/>
</dbReference>
<name>A0A8H6JT24_9PEZI</name>
<evidence type="ECO:0000313" key="4">
    <source>
        <dbReference type="Proteomes" id="UP000654918"/>
    </source>
</evidence>